<dbReference type="PANTHER" id="PTHR12993:SF29">
    <property type="entry name" value="BLR3841 PROTEIN"/>
    <property type="match status" value="1"/>
</dbReference>
<dbReference type="Gene3D" id="3.40.50.10320">
    <property type="entry name" value="LmbE-like"/>
    <property type="match status" value="1"/>
</dbReference>
<comment type="caution">
    <text evidence="1">The sequence shown here is derived from an EMBL/GenBank/DDBJ whole genome shotgun (WGS) entry which is preliminary data.</text>
</comment>
<dbReference type="SUPFAM" id="SSF102588">
    <property type="entry name" value="LmbE-like"/>
    <property type="match status" value="1"/>
</dbReference>
<reference evidence="1" key="1">
    <citation type="submission" date="2024-05" db="EMBL/GenBank/DDBJ databases">
        <authorList>
            <person name="Jung D.-H."/>
        </authorList>
    </citation>
    <scope>NUCLEOTIDE SEQUENCE</scope>
    <source>
        <strain evidence="1">JA-25</strain>
    </source>
</reference>
<evidence type="ECO:0000313" key="2">
    <source>
        <dbReference type="Proteomes" id="UP000606008"/>
    </source>
</evidence>
<protein>
    <submittedName>
        <fullName evidence="1">PIG-L family deacetylase</fullName>
    </submittedName>
</protein>
<name>A0ABX0QR14_9BACT</name>
<dbReference type="InterPro" id="IPR003737">
    <property type="entry name" value="GlcNAc_PI_deacetylase-related"/>
</dbReference>
<sequence>MISGTNHQADNDAGLTLPGTLPPSLANVLRNGPAPIDARSLGRTVVLAPHPDDESLGCGGTLALLRRAGFLVHVVFVSDGTQSHPNSATYPATRLRDLREAEALDALRELGVSDRDVTFMRLPDRQVPVTDSVGFAEAVNRLRAVLEDVEPTSILVPFERDPHPDHRATYQLMQGALAHLKEPPRVLEYLIWLWELGRPDDMPRTNERLAVSVDISSVVAEKKRAIAAHRSQVTRMIDDDPSAFYLSPELLRHFDTPYELFLEKPLSA</sequence>
<gene>
    <name evidence="1" type="ORF">F7231_22745</name>
</gene>
<organism evidence="1 2">
    <name type="scientific">Fibrivirga algicola</name>
    <dbReference type="NCBI Taxonomy" id="2950420"/>
    <lineage>
        <taxon>Bacteria</taxon>
        <taxon>Pseudomonadati</taxon>
        <taxon>Bacteroidota</taxon>
        <taxon>Cytophagia</taxon>
        <taxon>Cytophagales</taxon>
        <taxon>Spirosomataceae</taxon>
        <taxon>Fibrivirga</taxon>
    </lineage>
</organism>
<dbReference type="EMBL" id="WAEL01000010">
    <property type="protein sequence ID" value="NID13008.1"/>
    <property type="molecule type" value="Genomic_DNA"/>
</dbReference>
<accession>A0ABX0QR14</accession>
<proteinExistence type="predicted"/>
<dbReference type="Pfam" id="PF02585">
    <property type="entry name" value="PIG-L"/>
    <property type="match status" value="1"/>
</dbReference>
<dbReference type="InterPro" id="IPR024078">
    <property type="entry name" value="LmbE-like_dom_sf"/>
</dbReference>
<dbReference type="Proteomes" id="UP000606008">
    <property type="component" value="Unassembled WGS sequence"/>
</dbReference>
<evidence type="ECO:0000313" key="1">
    <source>
        <dbReference type="EMBL" id="NID13008.1"/>
    </source>
</evidence>
<dbReference type="PANTHER" id="PTHR12993">
    <property type="entry name" value="N-ACETYLGLUCOSAMINYL-PHOSPHATIDYLINOSITOL DE-N-ACETYLASE-RELATED"/>
    <property type="match status" value="1"/>
</dbReference>
<keyword evidence="2" id="KW-1185">Reference proteome</keyword>
<dbReference type="RefSeq" id="WP_085412527.1">
    <property type="nucleotide sequence ID" value="NZ_WAEL01000010.1"/>
</dbReference>